<proteinExistence type="inferred from homology"/>
<keyword evidence="4" id="KW-1133">Transmembrane helix</keyword>
<dbReference type="HOGENOM" id="CLU_001265_1_2_1"/>
<evidence type="ECO:0000256" key="4">
    <source>
        <dbReference type="SAM" id="Phobius"/>
    </source>
</evidence>
<evidence type="ECO:0000256" key="1">
    <source>
        <dbReference type="ARBA" id="ARBA00004141"/>
    </source>
</evidence>
<feature type="region of interest" description="Disordered" evidence="3">
    <location>
        <begin position="1"/>
        <end position="115"/>
    </location>
</feature>
<dbReference type="PANTHER" id="PTHR11360">
    <property type="entry name" value="MONOCARBOXYLATE TRANSPORTER"/>
    <property type="match status" value="1"/>
</dbReference>
<dbReference type="GO" id="GO:0016020">
    <property type="term" value="C:membrane"/>
    <property type="evidence" value="ECO:0007669"/>
    <property type="project" value="UniProtKB-SubCell"/>
</dbReference>
<dbReference type="Pfam" id="PF07690">
    <property type="entry name" value="MFS_1"/>
    <property type="match status" value="1"/>
</dbReference>
<feature type="compositionally biased region" description="Polar residues" evidence="3">
    <location>
        <begin position="9"/>
        <end position="20"/>
    </location>
</feature>
<keyword evidence="4" id="KW-0812">Transmembrane</keyword>
<dbReference type="OrthoDB" id="2213137at2759"/>
<feature type="transmembrane region" description="Helical" evidence="4">
    <location>
        <begin position="477"/>
        <end position="499"/>
    </location>
</feature>
<dbReference type="EMBL" id="AMBO01000140">
    <property type="protein sequence ID" value="EKD05252.1"/>
    <property type="molecule type" value="Genomic_DNA"/>
</dbReference>
<dbReference type="AlphaFoldDB" id="K1W0C1"/>
<protein>
    <submittedName>
        <fullName evidence="5">Transporter</fullName>
    </submittedName>
</protein>
<dbReference type="OMA" id="TAMWARM"/>
<evidence type="ECO:0000256" key="2">
    <source>
        <dbReference type="ARBA" id="ARBA00006727"/>
    </source>
</evidence>
<dbReference type="PANTHER" id="PTHR11360:SF287">
    <property type="entry name" value="MFS MONOCARBOXYLATE TRANSPORTER"/>
    <property type="match status" value="1"/>
</dbReference>
<dbReference type="SUPFAM" id="SSF103473">
    <property type="entry name" value="MFS general substrate transporter"/>
    <property type="match status" value="1"/>
</dbReference>
<dbReference type="InParanoid" id="K1W0C1"/>
<accession>K1W0C1</accession>
<comment type="subcellular location">
    <subcellularLocation>
        <location evidence="1">Membrane</location>
        <topology evidence="1">Multi-pass membrane protein</topology>
    </subcellularLocation>
</comment>
<evidence type="ECO:0000256" key="3">
    <source>
        <dbReference type="SAM" id="MobiDB-lite"/>
    </source>
</evidence>
<dbReference type="InterPro" id="IPR011701">
    <property type="entry name" value="MFS"/>
</dbReference>
<feature type="transmembrane region" description="Helical" evidence="4">
    <location>
        <begin position="273"/>
        <end position="297"/>
    </location>
</feature>
<feature type="transmembrane region" description="Helical" evidence="4">
    <location>
        <begin position="214"/>
        <end position="232"/>
    </location>
</feature>
<name>K1W0C1_TRIAC</name>
<reference evidence="5 6" key="1">
    <citation type="journal article" date="2012" name="Eukaryot. Cell">
        <title>Genome sequence of the Trichosporon asahii environmental strain CBS 8904.</title>
        <authorList>
            <person name="Yang R.Y."/>
            <person name="Li H.T."/>
            <person name="Zhu H."/>
            <person name="Zhou G.P."/>
            <person name="Wang M."/>
            <person name="Wang L."/>
        </authorList>
    </citation>
    <scope>NUCLEOTIDE SEQUENCE [LARGE SCALE GENOMIC DNA]</scope>
    <source>
        <strain evidence="5 6">CBS 8904</strain>
    </source>
</reference>
<organism evidence="5 6">
    <name type="scientific">Trichosporon asahii var. asahii (strain CBS 8904)</name>
    <name type="common">Yeast</name>
    <dbReference type="NCBI Taxonomy" id="1220162"/>
    <lineage>
        <taxon>Eukaryota</taxon>
        <taxon>Fungi</taxon>
        <taxon>Dikarya</taxon>
        <taxon>Basidiomycota</taxon>
        <taxon>Agaricomycotina</taxon>
        <taxon>Tremellomycetes</taxon>
        <taxon>Trichosporonales</taxon>
        <taxon>Trichosporonaceae</taxon>
        <taxon>Trichosporon</taxon>
    </lineage>
</organism>
<evidence type="ECO:0000313" key="6">
    <source>
        <dbReference type="Proteomes" id="UP000006757"/>
    </source>
</evidence>
<feature type="transmembrane region" description="Helical" evidence="4">
    <location>
        <begin position="442"/>
        <end position="465"/>
    </location>
</feature>
<feature type="transmembrane region" description="Helical" evidence="4">
    <location>
        <begin position="238"/>
        <end position="261"/>
    </location>
</feature>
<dbReference type="Gene3D" id="1.20.1250.20">
    <property type="entry name" value="MFS general substrate transporter like domains"/>
    <property type="match status" value="2"/>
</dbReference>
<comment type="similarity">
    <text evidence="2">Belongs to the major facilitator superfamily. Monocarboxylate porter (TC 2.A.1.13) family.</text>
</comment>
<comment type="caution">
    <text evidence="5">The sequence shown here is derived from an EMBL/GenBank/DDBJ whole genome shotgun (WGS) entry which is preliminary data.</text>
</comment>
<evidence type="ECO:0000313" key="5">
    <source>
        <dbReference type="EMBL" id="EKD05252.1"/>
    </source>
</evidence>
<feature type="transmembrane region" description="Helical" evidence="4">
    <location>
        <begin position="181"/>
        <end position="207"/>
    </location>
</feature>
<feature type="transmembrane region" description="Helical" evidence="4">
    <location>
        <begin position="390"/>
        <end position="410"/>
    </location>
</feature>
<dbReference type="GO" id="GO:0022857">
    <property type="term" value="F:transmembrane transporter activity"/>
    <property type="evidence" value="ECO:0007669"/>
    <property type="project" value="InterPro"/>
</dbReference>
<gene>
    <name evidence="5" type="ORF">A1Q2_00482</name>
</gene>
<feature type="transmembrane region" description="Helical" evidence="4">
    <location>
        <begin position="303"/>
        <end position="321"/>
    </location>
</feature>
<feature type="transmembrane region" description="Helical" evidence="4">
    <location>
        <begin position="417"/>
        <end position="436"/>
    </location>
</feature>
<feature type="transmembrane region" description="Helical" evidence="4">
    <location>
        <begin position="519"/>
        <end position="540"/>
    </location>
</feature>
<feature type="transmembrane region" description="Helical" evidence="4">
    <location>
        <begin position="140"/>
        <end position="161"/>
    </location>
</feature>
<keyword evidence="6" id="KW-1185">Reference proteome</keyword>
<dbReference type="InterPro" id="IPR050327">
    <property type="entry name" value="Proton-linked_MCT"/>
</dbReference>
<dbReference type="eggNOG" id="KOG2504">
    <property type="taxonomic scope" value="Eukaryota"/>
</dbReference>
<sequence>MDHDEAAASTASSYELSRVSTAARRPSRTAQERPQLAPFSSAFGGFTPLDTPPITPPESNNEKIESIPPAPVDYLSYKEVVPGPSLPPTPGETEFYPTDLESGSSTPPSPTAHNSTADLTIAELANEAAPLPPVDRGRAAIMYLVAVTLIEATVWGLPFSVGVLHEYWLSELFPDPSAAGVLTLASTLPTGLLYFCGVFMGPLFTAFPWFERELQFAGLFISTAGLLASAFVTQPWQLILTFGIMFPMSGSVYLPCATNLFEWWKARRGMATGIMYAGTGLGGCVFPIVVTALLKAFGYRTTMVSLAIAYLIIIATCLCFTKRRVPLPTYVTGGRRKRTRPPVDWSFLRRRATWVGFAFMMVHSLANFIPLLWITSFATLVGAKSPDGPSLVAIVNGVTAFGNCLSGWVSDRVPCRIAVTVSCLIAAVSTATLWGFGDNEKFLLAFAVMWGLTAASLAGMWGAMITTIAQNDPSTTVVAFSAFMTLKGIASFTSGPISTALLNYGPIAGAPGAYGSTNYGVLIIFTTIMTGAGGLITIAFPG</sequence>
<keyword evidence="4" id="KW-0472">Membrane</keyword>
<dbReference type="InterPro" id="IPR036259">
    <property type="entry name" value="MFS_trans_sf"/>
</dbReference>
<feature type="compositionally biased region" description="Polar residues" evidence="3">
    <location>
        <begin position="101"/>
        <end position="115"/>
    </location>
</feature>
<dbReference type="Proteomes" id="UP000006757">
    <property type="component" value="Unassembled WGS sequence"/>
</dbReference>
<feature type="transmembrane region" description="Helical" evidence="4">
    <location>
        <begin position="354"/>
        <end position="378"/>
    </location>
</feature>